<protein>
    <submittedName>
        <fullName evidence="4">Aerobic respiration control sensor protein ArcB</fullName>
    </submittedName>
</protein>
<dbReference type="Proteomes" id="UP000254677">
    <property type="component" value="Unassembled WGS sequence"/>
</dbReference>
<dbReference type="Gene3D" id="3.40.50.2300">
    <property type="match status" value="1"/>
</dbReference>
<dbReference type="OrthoDB" id="5637927at2"/>
<dbReference type="RefSeq" id="WP_115222180.1">
    <property type="nucleotide sequence ID" value="NZ_CAXYJE010000001.1"/>
</dbReference>
<keyword evidence="5" id="KW-1185">Reference proteome</keyword>
<feature type="domain" description="Response regulatory" evidence="3">
    <location>
        <begin position="6"/>
        <end position="124"/>
    </location>
</feature>
<evidence type="ECO:0000259" key="3">
    <source>
        <dbReference type="PROSITE" id="PS50110"/>
    </source>
</evidence>
<gene>
    <name evidence="4" type="primary">tcrA</name>
    <name evidence="4" type="ORF">NCTC13292_02626</name>
</gene>
<dbReference type="AlphaFoldDB" id="A0A378J9C3"/>
<dbReference type="GO" id="GO:0000160">
    <property type="term" value="P:phosphorelay signal transduction system"/>
    <property type="evidence" value="ECO:0007669"/>
    <property type="project" value="InterPro"/>
</dbReference>
<sequence length="132" mass="14485">MNKPYRILVVEDSQPAQVVAKQHLTDLDCVVDIAADGDSAIEKCNTVPYDAVLMDLGLYPGENGFEVAKLIKTESTHNKDTPIIVLSIHSEAQFYEQAKDAYISGFISKPFTRFEAAEVVNFIGGDSFKSAI</sequence>
<dbReference type="CDD" id="cd17546">
    <property type="entry name" value="REC_hyHK_CKI1_RcsC-like"/>
    <property type="match status" value="1"/>
</dbReference>
<feature type="modified residue" description="4-aspartylphosphate" evidence="2">
    <location>
        <position position="55"/>
    </location>
</feature>
<dbReference type="InterPro" id="IPR050595">
    <property type="entry name" value="Bact_response_regulator"/>
</dbReference>
<dbReference type="PANTHER" id="PTHR44591:SF3">
    <property type="entry name" value="RESPONSE REGULATORY DOMAIN-CONTAINING PROTEIN"/>
    <property type="match status" value="1"/>
</dbReference>
<dbReference type="SUPFAM" id="SSF52172">
    <property type="entry name" value="CheY-like"/>
    <property type="match status" value="1"/>
</dbReference>
<evidence type="ECO:0000313" key="5">
    <source>
        <dbReference type="Proteomes" id="UP000254677"/>
    </source>
</evidence>
<evidence type="ECO:0000256" key="2">
    <source>
        <dbReference type="PROSITE-ProRule" id="PRU00169"/>
    </source>
</evidence>
<accession>A0A378J9C3</accession>
<reference evidence="4 5" key="1">
    <citation type="submission" date="2018-06" db="EMBL/GenBank/DDBJ databases">
        <authorList>
            <consortium name="Pathogen Informatics"/>
            <person name="Doyle S."/>
        </authorList>
    </citation>
    <scope>NUCLEOTIDE SEQUENCE [LARGE SCALE GENOMIC DNA]</scope>
    <source>
        <strain evidence="4 5">NCTC13292</strain>
    </source>
</reference>
<name>A0A378J9C3_9GAMM</name>
<keyword evidence="1 2" id="KW-0597">Phosphoprotein</keyword>
<dbReference type="PROSITE" id="PS50110">
    <property type="entry name" value="RESPONSE_REGULATORY"/>
    <property type="match status" value="1"/>
</dbReference>
<organism evidence="4 5">
    <name type="scientific">Legionella donaldsonii</name>
    <dbReference type="NCBI Taxonomy" id="45060"/>
    <lineage>
        <taxon>Bacteria</taxon>
        <taxon>Pseudomonadati</taxon>
        <taxon>Pseudomonadota</taxon>
        <taxon>Gammaproteobacteria</taxon>
        <taxon>Legionellales</taxon>
        <taxon>Legionellaceae</taxon>
        <taxon>Legionella</taxon>
    </lineage>
</organism>
<dbReference type="Pfam" id="PF00072">
    <property type="entry name" value="Response_reg"/>
    <property type="match status" value="1"/>
</dbReference>
<proteinExistence type="predicted"/>
<dbReference type="EMBL" id="UGOA01000001">
    <property type="protein sequence ID" value="STX44205.1"/>
    <property type="molecule type" value="Genomic_DNA"/>
</dbReference>
<evidence type="ECO:0000313" key="4">
    <source>
        <dbReference type="EMBL" id="STX44205.1"/>
    </source>
</evidence>
<dbReference type="PANTHER" id="PTHR44591">
    <property type="entry name" value="STRESS RESPONSE REGULATOR PROTEIN 1"/>
    <property type="match status" value="1"/>
</dbReference>
<dbReference type="InterPro" id="IPR011006">
    <property type="entry name" value="CheY-like_superfamily"/>
</dbReference>
<evidence type="ECO:0000256" key="1">
    <source>
        <dbReference type="ARBA" id="ARBA00022553"/>
    </source>
</evidence>
<dbReference type="InterPro" id="IPR001789">
    <property type="entry name" value="Sig_transdc_resp-reg_receiver"/>
</dbReference>
<dbReference type="SMART" id="SM00448">
    <property type="entry name" value="REC"/>
    <property type="match status" value="1"/>
</dbReference>